<evidence type="ECO:0000313" key="2">
    <source>
        <dbReference type="EMBL" id="MBP1851520.1"/>
    </source>
</evidence>
<dbReference type="Proteomes" id="UP000759443">
    <property type="component" value="Unassembled WGS sequence"/>
</dbReference>
<dbReference type="Pfam" id="PF03869">
    <property type="entry name" value="Arc"/>
    <property type="match status" value="1"/>
</dbReference>
<sequence>MTNNTGRDSDKFMLRLPEGMRHEIKVAADHSGRSMNAEIVARLGATFDKEFDAPVEIVQIKPISISKQNAAALLGVSQPELDLLVEQGFIPRPKVAGTIILYPAKEFESAARRFLAD</sequence>
<organism evidence="2 3">
    <name type="scientific">Rhizobium halophytocola</name>
    <dbReference type="NCBI Taxonomy" id="735519"/>
    <lineage>
        <taxon>Bacteria</taxon>
        <taxon>Pseudomonadati</taxon>
        <taxon>Pseudomonadota</taxon>
        <taxon>Alphaproteobacteria</taxon>
        <taxon>Hyphomicrobiales</taxon>
        <taxon>Rhizobiaceae</taxon>
        <taxon>Rhizobium/Agrobacterium group</taxon>
        <taxon>Rhizobium</taxon>
    </lineage>
</organism>
<dbReference type="InterPro" id="IPR013321">
    <property type="entry name" value="Arc_rbn_hlx_hlx"/>
</dbReference>
<accession>A0ABS4E0Q3</accession>
<protein>
    <submittedName>
        <fullName evidence="2">Plasmid stability protein</fullName>
    </submittedName>
</protein>
<evidence type="ECO:0000259" key="1">
    <source>
        <dbReference type="Pfam" id="PF03869"/>
    </source>
</evidence>
<name>A0ABS4E0Q3_9HYPH</name>
<dbReference type="InterPro" id="IPR005569">
    <property type="entry name" value="Arc_DNA-bd_dom"/>
</dbReference>
<reference evidence="2 3" key="1">
    <citation type="submission" date="2021-03" db="EMBL/GenBank/DDBJ databases">
        <title>Genomic Encyclopedia of Type Strains, Phase IV (KMG-IV): sequencing the most valuable type-strain genomes for metagenomic binning, comparative biology and taxonomic classification.</title>
        <authorList>
            <person name="Goeker M."/>
        </authorList>
    </citation>
    <scope>NUCLEOTIDE SEQUENCE [LARGE SCALE GENOMIC DNA]</scope>
    <source>
        <strain evidence="2 3">DSM 21600</strain>
    </source>
</reference>
<proteinExistence type="predicted"/>
<dbReference type="SUPFAM" id="SSF47598">
    <property type="entry name" value="Ribbon-helix-helix"/>
    <property type="match status" value="1"/>
</dbReference>
<dbReference type="RefSeq" id="WP_209946310.1">
    <property type="nucleotide sequence ID" value="NZ_JAGGJU010000007.1"/>
</dbReference>
<dbReference type="EMBL" id="JAGGJU010000007">
    <property type="protein sequence ID" value="MBP1851520.1"/>
    <property type="molecule type" value="Genomic_DNA"/>
</dbReference>
<feature type="domain" description="Arc-like DNA binding" evidence="1">
    <location>
        <begin position="7"/>
        <end position="50"/>
    </location>
</feature>
<dbReference type="Gene3D" id="1.10.1220.10">
    <property type="entry name" value="Met repressor-like"/>
    <property type="match status" value="1"/>
</dbReference>
<comment type="caution">
    <text evidence="2">The sequence shown here is derived from an EMBL/GenBank/DDBJ whole genome shotgun (WGS) entry which is preliminary data.</text>
</comment>
<dbReference type="InterPro" id="IPR010985">
    <property type="entry name" value="Ribbon_hlx_hlx"/>
</dbReference>
<evidence type="ECO:0000313" key="3">
    <source>
        <dbReference type="Proteomes" id="UP000759443"/>
    </source>
</evidence>
<keyword evidence="3" id="KW-1185">Reference proteome</keyword>
<gene>
    <name evidence="2" type="ORF">J2Z17_002965</name>
</gene>